<reference evidence="2" key="1">
    <citation type="journal article" date="2024" name="Gigascience">
        <title>Chromosome-level genome of the poultry shaft louse Menopon gallinae provides insight into the host-switching and adaptive evolution of parasitic lice.</title>
        <authorList>
            <person name="Xu Y."/>
            <person name="Ma L."/>
            <person name="Liu S."/>
            <person name="Liang Y."/>
            <person name="Liu Q."/>
            <person name="He Z."/>
            <person name="Tian L."/>
            <person name="Duan Y."/>
            <person name="Cai W."/>
            <person name="Li H."/>
            <person name="Song F."/>
        </authorList>
    </citation>
    <scope>NUCLEOTIDE SEQUENCE</scope>
    <source>
        <strain evidence="2">Cailab_2023a</strain>
    </source>
</reference>
<sequence length="199" mass="22328">MGGPQRGAKCAARATNADPQKRARQWNPQSRNIIAYGAYKYQADRLRNHFARDGGLHIANVNTGGAISENVGTRWIMLALKREEFRCHSLRHTHYFPELENGRRQEFQRGAEISNCGNTRRAGFRPRDSGKGKCCREHWRTPAGHSRSESKLAVNSRSAGESPETGEVGRHPYDPPNNLGSEFVLVSQPRQPSSTPKYC</sequence>
<accession>A0AAW2I800</accession>
<feature type="compositionally biased region" description="Basic and acidic residues" evidence="1">
    <location>
        <begin position="125"/>
        <end position="150"/>
    </location>
</feature>
<protein>
    <submittedName>
        <fullName evidence="2">Uncharacterized protein</fullName>
    </submittedName>
</protein>
<organism evidence="2">
    <name type="scientific">Menopon gallinae</name>
    <name type="common">poultry shaft louse</name>
    <dbReference type="NCBI Taxonomy" id="328185"/>
    <lineage>
        <taxon>Eukaryota</taxon>
        <taxon>Metazoa</taxon>
        <taxon>Ecdysozoa</taxon>
        <taxon>Arthropoda</taxon>
        <taxon>Hexapoda</taxon>
        <taxon>Insecta</taxon>
        <taxon>Pterygota</taxon>
        <taxon>Neoptera</taxon>
        <taxon>Paraneoptera</taxon>
        <taxon>Psocodea</taxon>
        <taxon>Troctomorpha</taxon>
        <taxon>Phthiraptera</taxon>
        <taxon>Amblycera</taxon>
        <taxon>Menoponidae</taxon>
        <taxon>Menopon</taxon>
    </lineage>
</organism>
<dbReference type="EMBL" id="JARGDH010000001">
    <property type="protein sequence ID" value="KAL0278222.1"/>
    <property type="molecule type" value="Genomic_DNA"/>
</dbReference>
<evidence type="ECO:0000313" key="2">
    <source>
        <dbReference type="EMBL" id="KAL0278222.1"/>
    </source>
</evidence>
<feature type="compositionally biased region" description="Polar residues" evidence="1">
    <location>
        <begin position="188"/>
        <end position="199"/>
    </location>
</feature>
<proteinExistence type="predicted"/>
<evidence type="ECO:0000256" key="1">
    <source>
        <dbReference type="SAM" id="MobiDB-lite"/>
    </source>
</evidence>
<dbReference type="AlphaFoldDB" id="A0AAW2I800"/>
<comment type="caution">
    <text evidence="2">The sequence shown here is derived from an EMBL/GenBank/DDBJ whole genome shotgun (WGS) entry which is preliminary data.</text>
</comment>
<feature type="region of interest" description="Disordered" evidence="1">
    <location>
        <begin position="1"/>
        <end position="24"/>
    </location>
</feature>
<gene>
    <name evidence="2" type="ORF">PYX00_000102</name>
</gene>
<name>A0AAW2I800_9NEOP</name>
<feature type="region of interest" description="Disordered" evidence="1">
    <location>
        <begin position="116"/>
        <end position="199"/>
    </location>
</feature>